<dbReference type="GO" id="GO:0004867">
    <property type="term" value="F:serine-type endopeptidase inhibitor activity"/>
    <property type="evidence" value="ECO:0007669"/>
    <property type="project" value="InterPro"/>
</dbReference>
<sequence length="80" mass="9311">MNGTRTNICNMVSKRTCGEKYYAWYFDYHDKHCKMVSHIACTGKITVFPTEKSCQFVCLDDAHGTHFHKHPWLATNELPD</sequence>
<dbReference type="InterPro" id="IPR036880">
    <property type="entry name" value="Kunitz_BPTI_sf"/>
</dbReference>
<evidence type="ECO:0000313" key="2">
    <source>
        <dbReference type="EMBL" id="MAA11780.1"/>
    </source>
</evidence>
<protein>
    <submittedName>
        <fullName evidence="2">Pancreatic trypsin inhibitor</fullName>
    </submittedName>
</protein>
<dbReference type="Gene3D" id="4.10.410.10">
    <property type="entry name" value="Pancreatic trypsin inhibitor Kunitz domain"/>
    <property type="match status" value="1"/>
</dbReference>
<evidence type="ECO:0000259" key="1">
    <source>
        <dbReference type="Pfam" id="PF00014"/>
    </source>
</evidence>
<reference evidence="2" key="1">
    <citation type="journal article" date="2017" name="Parasit. Vectors">
        <title>Sialotranscriptomics of Rhipicephalus zambeziensis reveals intricate expression profiles of secretory proteins and suggests tight temporal transcriptional regulation during blood-feeding.</title>
        <authorList>
            <person name="de Castro M.H."/>
            <person name="de Klerk D."/>
            <person name="Pienaar R."/>
            <person name="Rees D.J.G."/>
            <person name="Mans B.J."/>
        </authorList>
    </citation>
    <scope>NUCLEOTIDE SEQUENCE</scope>
    <source>
        <tissue evidence="2">Salivary glands</tissue>
    </source>
</reference>
<dbReference type="EMBL" id="GFPF01000634">
    <property type="protein sequence ID" value="MAA11780.1"/>
    <property type="molecule type" value="Transcribed_RNA"/>
</dbReference>
<feature type="domain" description="BPTI/Kunitz inhibitor" evidence="1">
    <location>
        <begin position="14"/>
        <end position="58"/>
    </location>
</feature>
<dbReference type="Pfam" id="PF00014">
    <property type="entry name" value="Kunitz_BPTI"/>
    <property type="match status" value="1"/>
</dbReference>
<organism evidence="2">
    <name type="scientific">Rhipicephalus zambeziensis</name>
    <dbReference type="NCBI Taxonomy" id="60191"/>
    <lineage>
        <taxon>Eukaryota</taxon>
        <taxon>Metazoa</taxon>
        <taxon>Ecdysozoa</taxon>
        <taxon>Arthropoda</taxon>
        <taxon>Chelicerata</taxon>
        <taxon>Arachnida</taxon>
        <taxon>Acari</taxon>
        <taxon>Parasitiformes</taxon>
        <taxon>Ixodida</taxon>
        <taxon>Ixodoidea</taxon>
        <taxon>Ixodidae</taxon>
        <taxon>Rhipicephalinae</taxon>
        <taxon>Rhipicephalus</taxon>
        <taxon>Rhipicephalus</taxon>
    </lineage>
</organism>
<name>A0A224YDC1_9ACAR</name>
<proteinExistence type="predicted"/>
<dbReference type="SUPFAM" id="SSF57362">
    <property type="entry name" value="BPTI-like"/>
    <property type="match status" value="1"/>
</dbReference>
<dbReference type="AlphaFoldDB" id="A0A224YDC1"/>
<dbReference type="InterPro" id="IPR002223">
    <property type="entry name" value="Kunitz_BPTI"/>
</dbReference>
<accession>A0A224YDC1</accession>